<evidence type="ECO:0000259" key="1">
    <source>
        <dbReference type="PROSITE" id="PS50821"/>
    </source>
</evidence>
<dbReference type="InterPro" id="IPR003100">
    <property type="entry name" value="PAZ_dom"/>
</dbReference>
<dbReference type="EMBL" id="BTSY01000001">
    <property type="protein sequence ID" value="GMT09065.1"/>
    <property type="molecule type" value="Genomic_DNA"/>
</dbReference>
<keyword evidence="4" id="KW-1185">Reference proteome</keyword>
<dbReference type="Pfam" id="PF02171">
    <property type="entry name" value="Piwi"/>
    <property type="match status" value="1"/>
</dbReference>
<reference evidence="3" key="1">
    <citation type="submission" date="2023-10" db="EMBL/GenBank/DDBJ databases">
        <title>Genome assembly of Pristionchus species.</title>
        <authorList>
            <person name="Yoshida K."/>
            <person name="Sommer R.J."/>
        </authorList>
    </citation>
    <scope>NUCLEOTIDE SEQUENCE</scope>
    <source>
        <strain evidence="3">RS5133</strain>
    </source>
</reference>
<dbReference type="PROSITE" id="PS50822">
    <property type="entry name" value="PIWI"/>
    <property type="match status" value="1"/>
</dbReference>
<feature type="domain" description="Piwi" evidence="2">
    <location>
        <begin position="720"/>
        <end position="887"/>
    </location>
</feature>
<feature type="domain" description="PAZ" evidence="1">
    <location>
        <begin position="271"/>
        <end position="388"/>
    </location>
</feature>
<dbReference type="Gene3D" id="2.170.260.10">
    <property type="entry name" value="paz domain"/>
    <property type="match status" value="1"/>
</dbReference>
<dbReference type="InterPro" id="IPR012337">
    <property type="entry name" value="RNaseH-like_sf"/>
</dbReference>
<gene>
    <name evidence="3" type="ORF">PFISCL1PPCAC_362</name>
</gene>
<dbReference type="InterPro" id="IPR036397">
    <property type="entry name" value="RNaseH_sf"/>
</dbReference>
<comment type="caution">
    <text evidence="3">The sequence shown here is derived from an EMBL/GenBank/DDBJ whole genome shotgun (WGS) entry which is preliminary data.</text>
</comment>
<dbReference type="Gene3D" id="3.40.50.2300">
    <property type="match status" value="1"/>
</dbReference>
<proteinExistence type="predicted"/>
<dbReference type="Gene3D" id="3.30.420.10">
    <property type="entry name" value="Ribonuclease H-like superfamily/Ribonuclease H"/>
    <property type="match status" value="1"/>
</dbReference>
<dbReference type="CDD" id="cd02846">
    <property type="entry name" value="PAZ_argonaute_like"/>
    <property type="match status" value="1"/>
</dbReference>
<evidence type="ECO:0008006" key="5">
    <source>
        <dbReference type="Google" id="ProtNLM"/>
    </source>
</evidence>
<evidence type="ECO:0000259" key="2">
    <source>
        <dbReference type="PROSITE" id="PS50822"/>
    </source>
</evidence>
<dbReference type="AlphaFoldDB" id="A0AAV5UPK1"/>
<accession>A0AAV5UPK1</accession>
<dbReference type="SMART" id="SM00950">
    <property type="entry name" value="Piwi"/>
    <property type="match status" value="1"/>
</dbReference>
<sequence length="935" mass="105874">LEMEEKPEQKVDTSQFDFALEEALRNCKLPQRDDRVANQKNDSYGRRTNVFLNVFNLSLDKMPKTIYKYELTFSFTKKDGSEYFFHNAQTKVTDFVRSRRRAALLMLQRMLHEENEAFFVQQLIGERENTNWRRCCAFDCGSSYYTAVDLPNASGVIPEGLWKQFNEVLIYMASLKGDIKWELRKAETFPIDGENGKTPQALQFFDILSQQKLDRDATVDSKPDASYVRDQDQPTDNKVLRKGIVNATKVVGDQVCIQMDSKISLFYPSMPLIEYVKKASGKHNPADLERFLRDKVTCRALRKDLLNIPLTMRHMPKRKTFECKGFSADSALDTTFELKSEGRIINVAEYFERTYNYKLKFPQLPLVIENARGGGKSYHPIEVLQIPDGVRVSNQKMSKQAQENMISRSCRAPGALGKDIEEGKWKAQLGSAHNPYFSCFNIGMATKFSSIDAKILHKPNISGLGGKPVMIDDRGMISYLKGGFQFADAAKPDKPVMLLTLSNAVRREEAEQIKGTLARVGGEFGMKITFANIRDPELLGGQIEPLREFMMCNKNNVSMFFFVTREKMDESHYMVKKLEQEVGVVTQLICGKTAQGVGKGMRTTVYNVIAKMNQKLGGVVANPSVPPELKRQNPDAYERAARDWYQNRMFVGFTLSHAGAQSFADRLVGEEVREPTCVGMAFTLRQPGKRTAMSWFQEKRKAVIDDIQRHFVRALDIYAESNKGQMPSSLLVFRKGMSEGELRKAAYEMKQVMAAVKEVASRPCMEKYRPSVQSMVCMSNTPDRLFFQDGTQNVPAGTVLDKDATNPERQEFIIVPHNAIKGTAKAVRCTLVFEHKGREGRCLEYAELQSILHSMCYLNGVAASPTRLPVPLSDSEKAAERQMNLFKESMRSGDDTISMSSGRSGTGLMHDGSADFYQKLSDAYAHKFRTNQYYA</sequence>
<dbReference type="InterPro" id="IPR036085">
    <property type="entry name" value="PAZ_dom_sf"/>
</dbReference>
<dbReference type="PANTHER" id="PTHR22891">
    <property type="entry name" value="EUKARYOTIC TRANSLATION INITIATION FACTOR 2C"/>
    <property type="match status" value="1"/>
</dbReference>
<dbReference type="SUPFAM" id="SSF101690">
    <property type="entry name" value="PAZ domain"/>
    <property type="match status" value="1"/>
</dbReference>
<dbReference type="InterPro" id="IPR003165">
    <property type="entry name" value="Piwi"/>
</dbReference>
<evidence type="ECO:0000313" key="3">
    <source>
        <dbReference type="EMBL" id="GMT09065.1"/>
    </source>
</evidence>
<organism evidence="3 4">
    <name type="scientific">Pristionchus fissidentatus</name>
    <dbReference type="NCBI Taxonomy" id="1538716"/>
    <lineage>
        <taxon>Eukaryota</taxon>
        <taxon>Metazoa</taxon>
        <taxon>Ecdysozoa</taxon>
        <taxon>Nematoda</taxon>
        <taxon>Chromadorea</taxon>
        <taxon>Rhabditida</taxon>
        <taxon>Rhabditina</taxon>
        <taxon>Diplogasteromorpha</taxon>
        <taxon>Diplogasteroidea</taxon>
        <taxon>Neodiplogasteridae</taxon>
        <taxon>Pristionchus</taxon>
    </lineage>
</organism>
<dbReference type="SUPFAM" id="SSF53098">
    <property type="entry name" value="Ribonuclease H-like"/>
    <property type="match status" value="1"/>
</dbReference>
<feature type="non-terminal residue" evidence="3">
    <location>
        <position position="1"/>
    </location>
</feature>
<dbReference type="PROSITE" id="PS50821">
    <property type="entry name" value="PAZ"/>
    <property type="match status" value="1"/>
</dbReference>
<evidence type="ECO:0000313" key="4">
    <source>
        <dbReference type="Proteomes" id="UP001432322"/>
    </source>
</evidence>
<dbReference type="Proteomes" id="UP001432322">
    <property type="component" value="Unassembled WGS sequence"/>
</dbReference>
<name>A0AAV5UPK1_9BILA</name>
<dbReference type="GO" id="GO:0003723">
    <property type="term" value="F:RNA binding"/>
    <property type="evidence" value="ECO:0007669"/>
    <property type="project" value="InterPro"/>
</dbReference>
<dbReference type="Pfam" id="PF02170">
    <property type="entry name" value="PAZ"/>
    <property type="match status" value="1"/>
</dbReference>
<protein>
    <recommendedName>
        <fullName evidence="5">Piwi domain-containing protein</fullName>
    </recommendedName>
</protein>